<keyword evidence="9" id="KW-1185">Reference proteome</keyword>
<evidence type="ECO:0000256" key="1">
    <source>
        <dbReference type="ARBA" id="ARBA00009673"/>
    </source>
</evidence>
<dbReference type="GO" id="GO:0051500">
    <property type="term" value="F:D-tyrosyl-tRNA(Tyr) deacylase activity"/>
    <property type="evidence" value="ECO:0007669"/>
    <property type="project" value="TreeGrafter"/>
</dbReference>
<proteinExistence type="inferred from homology"/>
<dbReference type="InterPro" id="IPR003732">
    <property type="entry name" value="Daa-tRNA_deacyls_DTD"/>
</dbReference>
<reference evidence="8 9" key="1">
    <citation type="submission" date="2017-11" db="EMBL/GenBank/DDBJ databases">
        <title>De novo assembly and phasing of dikaryotic genomes from two isolates of Puccinia coronata f. sp. avenae, the causal agent of oat crown rust.</title>
        <authorList>
            <person name="Miller M.E."/>
            <person name="Zhang Y."/>
            <person name="Omidvar V."/>
            <person name="Sperschneider J."/>
            <person name="Schwessinger B."/>
            <person name="Raley C."/>
            <person name="Palmer J.M."/>
            <person name="Garnica D."/>
            <person name="Upadhyaya N."/>
            <person name="Rathjen J."/>
            <person name="Taylor J.M."/>
            <person name="Park R.F."/>
            <person name="Dodds P.N."/>
            <person name="Hirsch C.D."/>
            <person name="Kianian S.F."/>
            <person name="Figueroa M."/>
        </authorList>
    </citation>
    <scope>NUCLEOTIDE SEQUENCE [LARGE SCALE GENOMIC DNA]</scope>
    <source>
        <strain evidence="8">12NC29</strain>
    </source>
</reference>
<keyword evidence="6" id="KW-0820">tRNA-binding</keyword>
<evidence type="ECO:0000313" key="9">
    <source>
        <dbReference type="Proteomes" id="UP000235388"/>
    </source>
</evidence>
<protein>
    <recommendedName>
        <fullName evidence="3 6">D-aminoacyl-tRNA deacylase</fullName>
        <ecNumber evidence="2 6">3.1.1.96</ecNumber>
    </recommendedName>
</protein>
<keyword evidence="6" id="KW-0694">RNA-binding</keyword>
<organism evidence="8 9">
    <name type="scientific">Puccinia coronata f. sp. avenae</name>
    <dbReference type="NCBI Taxonomy" id="200324"/>
    <lineage>
        <taxon>Eukaryota</taxon>
        <taxon>Fungi</taxon>
        <taxon>Dikarya</taxon>
        <taxon>Basidiomycota</taxon>
        <taxon>Pucciniomycotina</taxon>
        <taxon>Pucciniomycetes</taxon>
        <taxon>Pucciniales</taxon>
        <taxon>Pucciniaceae</taxon>
        <taxon>Puccinia</taxon>
    </lineage>
</organism>
<dbReference type="PANTHER" id="PTHR10472:SF5">
    <property type="entry name" value="D-AMINOACYL-TRNA DEACYLASE 1"/>
    <property type="match status" value="1"/>
</dbReference>
<dbReference type="Pfam" id="PF02580">
    <property type="entry name" value="Tyr_Deacylase"/>
    <property type="match status" value="1"/>
</dbReference>
<dbReference type="STRING" id="200324.A0A2N5T8N0"/>
<dbReference type="OrthoDB" id="275783at2759"/>
<dbReference type="InterPro" id="IPR023509">
    <property type="entry name" value="DTD-like_sf"/>
</dbReference>
<feature type="region of interest" description="Disordered" evidence="7">
    <location>
        <begin position="56"/>
        <end position="81"/>
    </location>
</feature>
<accession>A0A2N5T8N0</accession>
<comment type="catalytic activity">
    <reaction evidence="5">
        <text>a D-aminoacyl-tRNA + H2O = a tRNA + a D-alpha-amino acid + H(+)</text>
        <dbReference type="Rhea" id="RHEA:13953"/>
        <dbReference type="Rhea" id="RHEA-COMP:10123"/>
        <dbReference type="Rhea" id="RHEA-COMP:10124"/>
        <dbReference type="ChEBI" id="CHEBI:15377"/>
        <dbReference type="ChEBI" id="CHEBI:15378"/>
        <dbReference type="ChEBI" id="CHEBI:59871"/>
        <dbReference type="ChEBI" id="CHEBI:78442"/>
        <dbReference type="ChEBI" id="CHEBI:79333"/>
        <dbReference type="EC" id="3.1.1.96"/>
    </reaction>
</comment>
<keyword evidence="6" id="KW-0963">Cytoplasm</keyword>
<evidence type="ECO:0000256" key="6">
    <source>
        <dbReference type="RuleBase" id="RU003470"/>
    </source>
</evidence>
<evidence type="ECO:0000256" key="7">
    <source>
        <dbReference type="SAM" id="MobiDB-lite"/>
    </source>
</evidence>
<dbReference type="Proteomes" id="UP000235388">
    <property type="component" value="Unassembled WGS sequence"/>
</dbReference>
<dbReference type="GO" id="GO:0106026">
    <property type="term" value="F:Gly-tRNA(Ala) deacylase activity"/>
    <property type="evidence" value="ECO:0007669"/>
    <property type="project" value="RHEA"/>
</dbReference>
<comment type="subcellular location">
    <subcellularLocation>
        <location evidence="6">Cytoplasm</location>
    </subcellularLocation>
</comment>
<dbReference type="GO" id="GO:0005737">
    <property type="term" value="C:cytoplasm"/>
    <property type="evidence" value="ECO:0007669"/>
    <property type="project" value="UniProtKB-SubCell"/>
</dbReference>
<dbReference type="FunFam" id="3.50.80.10:FF:000001">
    <property type="entry name" value="D-aminoacyl-tRNA deacylase"/>
    <property type="match status" value="1"/>
</dbReference>
<dbReference type="Gene3D" id="3.50.80.10">
    <property type="entry name" value="D-tyrosyl-tRNA(Tyr) deacylase"/>
    <property type="match status" value="1"/>
</dbReference>
<dbReference type="AlphaFoldDB" id="A0A2N5T8N0"/>
<dbReference type="HAMAP" id="MF_00518">
    <property type="entry name" value="Deacylase_Dtd"/>
    <property type="match status" value="1"/>
</dbReference>
<evidence type="ECO:0000313" key="8">
    <source>
        <dbReference type="EMBL" id="PLW21851.1"/>
    </source>
</evidence>
<evidence type="ECO:0000256" key="3">
    <source>
        <dbReference type="ARBA" id="ARBA00020007"/>
    </source>
</evidence>
<evidence type="ECO:0000256" key="5">
    <source>
        <dbReference type="ARBA" id="ARBA00048018"/>
    </source>
</evidence>
<sequence>MKAVIQRVSSASVTVNRSEISRIGKGLCVLVGIGTDDTRKEMDYIISKMLSLRLFPDQQPPPNISTTPVESDKREALPSGDEPIKQWTQSVRDIQGEILIVSQFTLMAKTKKGNKPDFHNAMKTDLSKALYTELVESLKTTYSADLVQEGQFGAMMEVNISNDGPVTIIVDTQDK</sequence>
<comment type="catalytic activity">
    <reaction evidence="4">
        <text>glycyl-tRNA(Ala) + H2O = tRNA(Ala) + glycine + H(+)</text>
        <dbReference type="Rhea" id="RHEA:53744"/>
        <dbReference type="Rhea" id="RHEA-COMP:9657"/>
        <dbReference type="Rhea" id="RHEA-COMP:13640"/>
        <dbReference type="ChEBI" id="CHEBI:15377"/>
        <dbReference type="ChEBI" id="CHEBI:15378"/>
        <dbReference type="ChEBI" id="CHEBI:57305"/>
        <dbReference type="ChEBI" id="CHEBI:78442"/>
        <dbReference type="ChEBI" id="CHEBI:78522"/>
        <dbReference type="EC" id="3.1.1.96"/>
    </reaction>
</comment>
<dbReference type="EMBL" id="PGCJ01000779">
    <property type="protein sequence ID" value="PLW21851.1"/>
    <property type="molecule type" value="Genomic_DNA"/>
</dbReference>
<keyword evidence="6" id="KW-0378">Hydrolase</keyword>
<gene>
    <name evidence="8" type="ORF">PCANC_03316</name>
</gene>
<comment type="caution">
    <text evidence="8">The sequence shown here is derived from an EMBL/GenBank/DDBJ whole genome shotgun (WGS) entry which is preliminary data.</text>
</comment>
<dbReference type="PANTHER" id="PTHR10472">
    <property type="entry name" value="D-TYROSYL-TRNA TYR DEACYLASE"/>
    <property type="match status" value="1"/>
</dbReference>
<name>A0A2N5T8N0_9BASI</name>
<dbReference type="GO" id="GO:0000049">
    <property type="term" value="F:tRNA binding"/>
    <property type="evidence" value="ECO:0007669"/>
    <property type="project" value="UniProtKB-KW"/>
</dbReference>
<dbReference type="SUPFAM" id="SSF69500">
    <property type="entry name" value="DTD-like"/>
    <property type="match status" value="1"/>
</dbReference>
<evidence type="ECO:0000256" key="2">
    <source>
        <dbReference type="ARBA" id="ARBA00013056"/>
    </source>
</evidence>
<comment type="similarity">
    <text evidence="1 6">Belongs to the DTD family.</text>
</comment>
<evidence type="ECO:0000256" key="4">
    <source>
        <dbReference type="ARBA" id="ARBA00047676"/>
    </source>
</evidence>
<dbReference type="EC" id="3.1.1.96" evidence="2 6"/>
<dbReference type="NCBIfam" id="TIGR00256">
    <property type="entry name" value="D-aminoacyl-tRNA deacylase"/>
    <property type="match status" value="1"/>
</dbReference>